<protein>
    <submittedName>
        <fullName evidence="3">Uncharacterized protein</fullName>
    </submittedName>
</protein>
<proteinExistence type="predicted"/>
<feature type="coiled-coil region" evidence="1">
    <location>
        <begin position="363"/>
        <end position="423"/>
    </location>
</feature>
<accession>F5ITP8</accession>
<name>F5ITP8_9BACT</name>
<feature type="compositionally biased region" description="Basic and acidic residues" evidence="2">
    <location>
        <begin position="582"/>
        <end position="602"/>
    </location>
</feature>
<sequence length="789" mass="89496">MAQQKKIQTFEFEFKSNGLKQTITDSNLLRDSIIKIPETAKNASSRIEEMNELFKDGNNFMKAFGRQALFVENNVSQLGDTVSTVNKMQSIASSIFAKNNKNIQELDDSTKKFDKRFLKILEYLPLGLSNLTDVTDGFDNLTNGYDNLMTKQKKYTSTVDGTLFSSRKLLVAYDEMSNKLNFLKTEHLELNKTVINLDDALDKLEFDRDNQIEKAENHVNDLRNALDKLKKENKTLSNIATELFFENNTYDQELLLQEELKVAEQNLLDVRIKSYAIWNEKKSVIEKKFYEDQVVLNRLKTILSKEGMDKELEILNQSYESQAILAKERGEDISGLKEEYLKIESEIRDKYAKKEIAVRKKENNTVRKEKTENKEEIIKLTEEQEEQIKNIFQQSNTDIVEIEKQQQKDLDQLSKEIADKKLQDQQKTNDLLIQNTESFNDRQNELLDEAQQSMSNFVQANQEAGDAIVETAADTQESHKEHWSKISATMQEHVDIIMTGVNAIFSASNALLSEQLEEANEKFEAISEKYSEAVELRQESSDKISSLEEQAKNARGGRLLILQEQINQEMAKNQQLAQQEKQLAKEKEKAEKEKEKKEKQIKKNEISQGIIQGVANTALGVTKAWSLGPIIGPIMAAIVGAAGAIQVGVMTKQLSKLEDGGFLKGKRHSQGGMRIEGTNIEVEGGEYVINRESTSKNLGLVRYINSQRKELNATDMTGFFAKASQGFELPFQREFAAGGLMPAIETPSTIDNEALIDAIKSIKINSRVAVTDIIRAQEDAVQVDRWSGN</sequence>
<dbReference type="Proteomes" id="UP000004913">
    <property type="component" value="Unassembled WGS sequence"/>
</dbReference>
<dbReference type="OrthoDB" id="996467at2"/>
<keyword evidence="4" id="KW-1185">Reference proteome</keyword>
<evidence type="ECO:0000313" key="4">
    <source>
        <dbReference type="Proteomes" id="UP000004913"/>
    </source>
</evidence>
<evidence type="ECO:0000256" key="2">
    <source>
        <dbReference type="SAM" id="MobiDB-lite"/>
    </source>
</evidence>
<evidence type="ECO:0000313" key="3">
    <source>
        <dbReference type="EMBL" id="EGJ99432.1"/>
    </source>
</evidence>
<keyword evidence="1" id="KW-0175">Coiled coil</keyword>
<dbReference type="EMBL" id="ADLV01000006">
    <property type="protein sequence ID" value="EGJ99432.1"/>
    <property type="molecule type" value="Genomic_DNA"/>
</dbReference>
<dbReference type="AlphaFoldDB" id="F5ITP8"/>
<organism evidence="3 4">
    <name type="scientific">Dysgonomonas gadei ATCC BAA-286</name>
    <dbReference type="NCBI Taxonomy" id="742766"/>
    <lineage>
        <taxon>Bacteria</taxon>
        <taxon>Pseudomonadati</taxon>
        <taxon>Bacteroidota</taxon>
        <taxon>Bacteroidia</taxon>
        <taxon>Bacteroidales</taxon>
        <taxon>Dysgonomonadaceae</taxon>
        <taxon>Dysgonomonas</taxon>
    </lineage>
</organism>
<dbReference type="RefSeq" id="WP_006797972.1">
    <property type="nucleotide sequence ID" value="NZ_GL891979.1"/>
</dbReference>
<evidence type="ECO:0000256" key="1">
    <source>
        <dbReference type="SAM" id="Coils"/>
    </source>
</evidence>
<dbReference type="HOGENOM" id="CLU_355535_0_0_10"/>
<feature type="coiled-coil region" evidence="1">
    <location>
        <begin position="173"/>
        <end position="242"/>
    </location>
</feature>
<feature type="region of interest" description="Disordered" evidence="2">
    <location>
        <begin position="579"/>
        <end position="602"/>
    </location>
</feature>
<dbReference type="eggNOG" id="ENOG50334US">
    <property type="taxonomic scope" value="Bacteria"/>
</dbReference>
<gene>
    <name evidence="3" type="ORF">HMPREF9455_00465</name>
</gene>
<comment type="caution">
    <text evidence="3">The sequence shown here is derived from an EMBL/GenBank/DDBJ whole genome shotgun (WGS) entry which is preliminary data.</text>
</comment>
<dbReference type="STRING" id="742766.HMPREF9455_00465"/>
<reference evidence="3 4" key="1">
    <citation type="submission" date="2011-04" db="EMBL/GenBank/DDBJ databases">
        <title>The Genome Sequence of Dysgonomonas gadei ATCC BAA-286.</title>
        <authorList>
            <consortium name="The Broad Institute Genome Sequencing Platform"/>
            <person name="Earl A."/>
            <person name="Ward D."/>
            <person name="Feldgarden M."/>
            <person name="Gevers D."/>
            <person name="Pudlo N."/>
            <person name="Martens E."/>
            <person name="Allen-Vercoe E."/>
            <person name="Young S.K."/>
            <person name="Zeng Q."/>
            <person name="Gargeya S."/>
            <person name="Fitzgerald M."/>
            <person name="Haas B."/>
            <person name="Abouelleil A."/>
            <person name="Alvarado L."/>
            <person name="Arachchi H.M."/>
            <person name="Berlin A."/>
            <person name="Brown A."/>
            <person name="Chapman S.B."/>
            <person name="Chen Z."/>
            <person name="Dunbar C."/>
            <person name="Freedman E."/>
            <person name="Gearin G."/>
            <person name="Gellesch M."/>
            <person name="Goldberg J."/>
            <person name="Griggs A."/>
            <person name="Gujja S."/>
            <person name="Heiman D."/>
            <person name="Howarth C."/>
            <person name="Larson L."/>
            <person name="Lui A."/>
            <person name="MacDonald P.J.P."/>
            <person name="Mehta T."/>
            <person name="Montmayeur A."/>
            <person name="Murphy C."/>
            <person name="Neiman D."/>
            <person name="Pearson M."/>
            <person name="Priest M."/>
            <person name="Roberts A."/>
            <person name="Saif S."/>
            <person name="Shea T."/>
            <person name="Shenoy N."/>
            <person name="Sisk P."/>
            <person name="Stolte C."/>
            <person name="Sykes S."/>
            <person name="Yandava C."/>
            <person name="Wortman J."/>
            <person name="Nusbaum C."/>
            <person name="Birren B."/>
        </authorList>
    </citation>
    <scope>NUCLEOTIDE SEQUENCE [LARGE SCALE GENOMIC DNA]</scope>
    <source>
        <strain evidence="3 4">ATCC BAA-286</strain>
    </source>
</reference>